<comment type="similarity">
    <text evidence="2 6">Belongs to the 4-toluene sulfonate uptake permease (TSUP) (TC 2.A.102) family.</text>
</comment>
<feature type="transmembrane region" description="Helical" evidence="6">
    <location>
        <begin position="94"/>
        <end position="113"/>
    </location>
</feature>
<dbReference type="AlphaFoldDB" id="A0A6I0FAV6"/>
<evidence type="ECO:0000256" key="4">
    <source>
        <dbReference type="ARBA" id="ARBA00022989"/>
    </source>
</evidence>
<protein>
    <recommendedName>
        <fullName evidence="6">Probable membrane transporter protein</fullName>
    </recommendedName>
</protein>
<evidence type="ECO:0000256" key="2">
    <source>
        <dbReference type="ARBA" id="ARBA00009142"/>
    </source>
</evidence>
<dbReference type="RefSeq" id="WP_151860563.1">
    <property type="nucleotide sequence ID" value="NZ_WBZC01000014.1"/>
</dbReference>
<reference evidence="7 8" key="1">
    <citation type="submission" date="2019-10" db="EMBL/GenBank/DDBJ databases">
        <title>Alkaliphilus serpentinus sp. nov. and Alkaliphilus pronyensis sp. nov., two novel anaerobic alkaliphilic species isolated from the serpentinized-hosted hydrothermal field of the Prony Bay (New Caledonia).</title>
        <authorList>
            <person name="Postec A."/>
        </authorList>
    </citation>
    <scope>NUCLEOTIDE SEQUENCE [LARGE SCALE GENOMIC DNA]</scope>
    <source>
        <strain evidence="7 8">LacV</strain>
    </source>
</reference>
<feature type="transmembrane region" description="Helical" evidence="6">
    <location>
        <begin position="38"/>
        <end position="57"/>
    </location>
</feature>
<comment type="caution">
    <text evidence="7">The sequence shown here is derived from an EMBL/GenBank/DDBJ whole genome shotgun (WGS) entry which is preliminary data.</text>
</comment>
<keyword evidence="6" id="KW-1003">Cell membrane</keyword>
<evidence type="ECO:0000256" key="6">
    <source>
        <dbReference type="RuleBase" id="RU363041"/>
    </source>
</evidence>
<comment type="subcellular location">
    <subcellularLocation>
        <location evidence="6">Cell membrane</location>
        <topology evidence="6">Multi-pass membrane protein</topology>
    </subcellularLocation>
    <subcellularLocation>
        <location evidence="1">Membrane</location>
        <topology evidence="1">Multi-pass membrane protein</topology>
    </subcellularLocation>
</comment>
<evidence type="ECO:0000256" key="1">
    <source>
        <dbReference type="ARBA" id="ARBA00004141"/>
    </source>
</evidence>
<dbReference type="PANTHER" id="PTHR43701">
    <property type="entry name" value="MEMBRANE TRANSPORTER PROTEIN MJ0441-RELATED"/>
    <property type="match status" value="1"/>
</dbReference>
<keyword evidence="8" id="KW-1185">Reference proteome</keyword>
<dbReference type="EMBL" id="WBZC01000014">
    <property type="protein sequence ID" value="KAB3535934.1"/>
    <property type="molecule type" value="Genomic_DNA"/>
</dbReference>
<proteinExistence type="inferred from homology"/>
<name>A0A6I0FAV6_9FIRM</name>
<dbReference type="PANTHER" id="PTHR43701:SF2">
    <property type="entry name" value="MEMBRANE TRANSPORTER PROTEIN YJNA-RELATED"/>
    <property type="match status" value="1"/>
</dbReference>
<accession>A0A6I0FAV6</accession>
<feature type="transmembrane region" description="Helical" evidence="6">
    <location>
        <begin position="12"/>
        <end position="32"/>
    </location>
</feature>
<sequence>MSLIFLGLITGFIGGMGIGGGTILIPGLIFITNLSQQTIQSVNLISFLPVASIALYIHTKNKNVNYRIAIPIVVFGLLGAWLGSSIALKIPSNSLRKLFGIFLLIMGVYEFFYKESKKE</sequence>
<evidence type="ECO:0000313" key="8">
    <source>
        <dbReference type="Proteomes" id="UP000432715"/>
    </source>
</evidence>
<organism evidence="7 8">
    <name type="scientific">Alkaliphilus pronyensis</name>
    <dbReference type="NCBI Taxonomy" id="1482732"/>
    <lineage>
        <taxon>Bacteria</taxon>
        <taxon>Bacillati</taxon>
        <taxon>Bacillota</taxon>
        <taxon>Clostridia</taxon>
        <taxon>Peptostreptococcales</taxon>
        <taxon>Natronincolaceae</taxon>
        <taxon>Alkaliphilus</taxon>
    </lineage>
</organism>
<dbReference type="GO" id="GO:0005886">
    <property type="term" value="C:plasma membrane"/>
    <property type="evidence" value="ECO:0007669"/>
    <property type="project" value="UniProtKB-SubCell"/>
</dbReference>
<keyword evidence="3 6" id="KW-0812">Transmembrane</keyword>
<evidence type="ECO:0000256" key="5">
    <source>
        <dbReference type="ARBA" id="ARBA00023136"/>
    </source>
</evidence>
<dbReference type="OrthoDB" id="25340at2"/>
<keyword evidence="4 6" id="KW-1133">Transmembrane helix</keyword>
<dbReference type="InterPro" id="IPR051598">
    <property type="entry name" value="TSUP/Inactive_protease-like"/>
</dbReference>
<evidence type="ECO:0000313" key="7">
    <source>
        <dbReference type="EMBL" id="KAB3535934.1"/>
    </source>
</evidence>
<evidence type="ECO:0000256" key="3">
    <source>
        <dbReference type="ARBA" id="ARBA00022692"/>
    </source>
</evidence>
<dbReference type="Pfam" id="PF01925">
    <property type="entry name" value="TauE"/>
    <property type="match status" value="1"/>
</dbReference>
<keyword evidence="5 6" id="KW-0472">Membrane</keyword>
<dbReference type="Proteomes" id="UP000432715">
    <property type="component" value="Unassembled WGS sequence"/>
</dbReference>
<feature type="transmembrane region" description="Helical" evidence="6">
    <location>
        <begin position="69"/>
        <end position="88"/>
    </location>
</feature>
<gene>
    <name evidence="7" type="ORF">F8154_05310</name>
</gene>
<dbReference type="InterPro" id="IPR002781">
    <property type="entry name" value="TM_pro_TauE-like"/>
</dbReference>